<dbReference type="EMBL" id="JZKH01000122">
    <property type="protein sequence ID" value="KJS58289.1"/>
    <property type="molecule type" value="Genomic_DNA"/>
</dbReference>
<dbReference type="PATRIC" id="fig|359131.3.peg.1270"/>
<dbReference type="Proteomes" id="UP000033699">
    <property type="component" value="Unassembled WGS sequence"/>
</dbReference>
<dbReference type="AlphaFoldDB" id="A0A0F2T4Z0"/>
<protein>
    <submittedName>
        <fullName evidence="1">Uncharacterized protein</fullName>
    </submittedName>
</protein>
<keyword evidence="2" id="KW-1185">Reference proteome</keyword>
<gene>
    <name evidence="1" type="ORF">VM95_34275</name>
</gene>
<evidence type="ECO:0000313" key="1">
    <source>
        <dbReference type="EMBL" id="KJS58289.1"/>
    </source>
</evidence>
<reference evidence="1 2" key="1">
    <citation type="submission" date="2015-02" db="EMBL/GenBank/DDBJ databases">
        <authorList>
            <person name="Ju K.-S."/>
            <person name="Doroghazi J.R."/>
            <person name="Metcalf W."/>
        </authorList>
    </citation>
    <scope>NUCLEOTIDE SEQUENCE [LARGE SCALE GENOMIC DNA]</scope>
    <source>
        <strain evidence="1 2">ATCC 31215</strain>
    </source>
</reference>
<sequence>MTSGPEEAPLFWSVEGRKVEVVRCHLGHLALRETFENVGGCPYCMHTPGERLAAVRALKAAERKSRTCREQDHRRLAE</sequence>
<comment type="caution">
    <text evidence="1">The sequence shown here is derived from an EMBL/GenBank/DDBJ whole genome shotgun (WGS) entry which is preliminary data.</text>
</comment>
<name>A0A0F2T4Z0_STRR3</name>
<organism evidence="1 2">
    <name type="scientific">Streptomyces rubellomurinus (strain ATCC 31215)</name>
    <dbReference type="NCBI Taxonomy" id="359131"/>
    <lineage>
        <taxon>Bacteria</taxon>
        <taxon>Bacillati</taxon>
        <taxon>Actinomycetota</taxon>
        <taxon>Actinomycetes</taxon>
        <taxon>Kitasatosporales</taxon>
        <taxon>Streptomycetaceae</taxon>
        <taxon>Streptomyces</taxon>
    </lineage>
</organism>
<evidence type="ECO:0000313" key="2">
    <source>
        <dbReference type="Proteomes" id="UP000033699"/>
    </source>
</evidence>
<accession>A0A0F2T4Z0</accession>
<proteinExistence type="predicted"/>